<dbReference type="OrthoDB" id="2349068at2759"/>
<dbReference type="InterPro" id="IPR013785">
    <property type="entry name" value="Aldolase_TIM"/>
</dbReference>
<proteinExistence type="predicted"/>
<keyword evidence="5" id="KW-1185">Reference proteome</keyword>
<reference evidence="4" key="1">
    <citation type="submission" date="2022-10" db="EMBL/GenBank/DDBJ databases">
        <title>Tapping the CABI collections for fungal endophytes: first genome assemblies for Collariella, Neodidymelliopsis, Ascochyta clinopodiicola, Didymella pomorum, Didymosphaeria variabile, Neocosmospora piperis and Neocucurbitaria cava.</title>
        <authorList>
            <person name="Hill R."/>
        </authorList>
    </citation>
    <scope>NUCLEOTIDE SEQUENCE</scope>
    <source>
        <strain evidence="4">IMI 355082</strain>
    </source>
</reference>
<keyword evidence="2" id="KW-0288">FMN</keyword>
<organism evidence="4 5">
    <name type="scientific">Gnomoniopsis smithogilvyi</name>
    <dbReference type="NCBI Taxonomy" id="1191159"/>
    <lineage>
        <taxon>Eukaryota</taxon>
        <taxon>Fungi</taxon>
        <taxon>Dikarya</taxon>
        <taxon>Ascomycota</taxon>
        <taxon>Pezizomycotina</taxon>
        <taxon>Sordariomycetes</taxon>
        <taxon>Sordariomycetidae</taxon>
        <taxon>Diaporthales</taxon>
        <taxon>Gnomoniaceae</taxon>
        <taxon>Gnomoniopsis</taxon>
    </lineage>
</organism>
<keyword evidence="1" id="KW-0285">Flavoprotein</keyword>
<evidence type="ECO:0008006" key="6">
    <source>
        <dbReference type="Google" id="ProtNLM"/>
    </source>
</evidence>
<evidence type="ECO:0000256" key="3">
    <source>
        <dbReference type="ARBA" id="ARBA00023002"/>
    </source>
</evidence>
<evidence type="ECO:0000313" key="4">
    <source>
        <dbReference type="EMBL" id="KAJ4396035.1"/>
    </source>
</evidence>
<dbReference type="CDD" id="cd04730">
    <property type="entry name" value="NPD_like"/>
    <property type="match status" value="1"/>
</dbReference>
<dbReference type="EMBL" id="JAPEVB010000001">
    <property type="protein sequence ID" value="KAJ4396035.1"/>
    <property type="molecule type" value="Genomic_DNA"/>
</dbReference>
<sequence length="379" mass="40091">MASGNVLQEWFPNTKLPIIISAPMLGSSNGTLAAQVSKAGGFGIVPGGYDLNADSAQLTSLAKELEAARSILGLTEMSLTPAPVGVGFLTSHKSVSSFRENVLPILEKYMPQAVWLFAPDPDTSPRAQPEVIAVCHEHGFKVFVQVGTVAAAREAAQDGADVIVAQGIDAGGHQYASGAGVISLVPEVRLMLEDEFAGKQTALVAAGGIAHENAVVGAIALGADGVVMGTKFLPSKESVWPEAKKKAVLDTTDGGASTVKSGFHDEIAGTTWLWPKKYDGRAIITESYRDHSAGLPLEENQAKFKAAAESDGSRQLIWSGTGIGLVKDAIPAGDIVRNMREGANKRLQSLRYAFDDTGKQAEKDQSWVKQLGHTMYKHK</sequence>
<accession>A0A9W9D1I4</accession>
<comment type="caution">
    <text evidence="4">The sequence shown here is derived from an EMBL/GenBank/DDBJ whole genome shotgun (WGS) entry which is preliminary data.</text>
</comment>
<dbReference type="Pfam" id="PF03060">
    <property type="entry name" value="NMO"/>
    <property type="match status" value="1"/>
</dbReference>
<dbReference type="InterPro" id="IPR004136">
    <property type="entry name" value="NMO"/>
</dbReference>
<dbReference type="PANTHER" id="PTHR32332:SF34">
    <property type="entry name" value="2-NITROPROPANE DIOXYGENASE FAMILY, PUTATIVE-RELATED"/>
    <property type="match status" value="1"/>
</dbReference>
<dbReference type="GO" id="GO:0018580">
    <property type="term" value="F:nitronate monooxygenase activity"/>
    <property type="evidence" value="ECO:0007669"/>
    <property type="project" value="InterPro"/>
</dbReference>
<gene>
    <name evidence="4" type="ORF">N0V93_000251</name>
</gene>
<dbReference type="SUPFAM" id="SSF51412">
    <property type="entry name" value="Inosine monophosphate dehydrogenase (IMPDH)"/>
    <property type="match status" value="1"/>
</dbReference>
<dbReference type="AlphaFoldDB" id="A0A9W9D1I4"/>
<evidence type="ECO:0000256" key="2">
    <source>
        <dbReference type="ARBA" id="ARBA00022643"/>
    </source>
</evidence>
<protein>
    <recommendedName>
        <fullName evidence="6">2-nitropropane dioxygenase</fullName>
    </recommendedName>
</protein>
<evidence type="ECO:0000256" key="1">
    <source>
        <dbReference type="ARBA" id="ARBA00022630"/>
    </source>
</evidence>
<keyword evidence="3" id="KW-0560">Oxidoreductase</keyword>
<dbReference type="Proteomes" id="UP001140453">
    <property type="component" value="Unassembled WGS sequence"/>
</dbReference>
<dbReference type="Gene3D" id="3.20.20.70">
    <property type="entry name" value="Aldolase class I"/>
    <property type="match status" value="1"/>
</dbReference>
<evidence type="ECO:0000313" key="5">
    <source>
        <dbReference type="Proteomes" id="UP001140453"/>
    </source>
</evidence>
<name>A0A9W9D1I4_9PEZI</name>
<dbReference type="PANTHER" id="PTHR32332">
    <property type="entry name" value="2-NITROPROPANE DIOXYGENASE"/>
    <property type="match status" value="1"/>
</dbReference>